<dbReference type="Gene3D" id="1.10.520.10">
    <property type="match status" value="1"/>
</dbReference>
<comment type="similarity">
    <text evidence="2">Belongs to the peroxidase family. Ascorbate peroxidase subfamily.</text>
</comment>
<dbReference type="PROSITE" id="PS00435">
    <property type="entry name" value="PEROXIDASE_1"/>
    <property type="match status" value="1"/>
</dbReference>
<keyword evidence="4" id="KW-0575">Peroxidase</keyword>
<dbReference type="PRINTS" id="PR00458">
    <property type="entry name" value="PEROXIDASE"/>
</dbReference>
<feature type="binding site" description="axial binding residue" evidence="14">
    <location>
        <position position="200"/>
    </location>
    <ligand>
        <name>heme b</name>
        <dbReference type="ChEBI" id="CHEBI:60344"/>
    </ligand>
    <ligandPart>
        <name>Fe</name>
        <dbReference type="ChEBI" id="CHEBI:18248"/>
    </ligandPart>
</feature>
<protein>
    <recommendedName>
        <fullName evidence="3">peroxidase</fullName>
        <ecNumber evidence="3">1.11.1.7</ecNumber>
    </recommendedName>
</protein>
<dbReference type="InterPro" id="IPR010255">
    <property type="entry name" value="Haem_peroxidase_sf"/>
</dbReference>
<dbReference type="Proteomes" id="UP000596660">
    <property type="component" value="Unplaced"/>
</dbReference>
<keyword evidence="9 14" id="KW-0408">Iron</keyword>
<dbReference type="InterPro" id="IPR000823">
    <property type="entry name" value="Peroxidase_pln"/>
</dbReference>
<evidence type="ECO:0000256" key="17">
    <source>
        <dbReference type="SAM" id="MobiDB-lite"/>
    </source>
</evidence>
<organism evidence="20 21">
    <name type="scientific">Chenopodium quinoa</name>
    <name type="common">Quinoa</name>
    <dbReference type="NCBI Taxonomy" id="63459"/>
    <lineage>
        <taxon>Eukaryota</taxon>
        <taxon>Viridiplantae</taxon>
        <taxon>Streptophyta</taxon>
        <taxon>Embryophyta</taxon>
        <taxon>Tracheophyta</taxon>
        <taxon>Spermatophyta</taxon>
        <taxon>Magnoliopsida</taxon>
        <taxon>eudicotyledons</taxon>
        <taxon>Gunneridae</taxon>
        <taxon>Pentapetalae</taxon>
        <taxon>Caryophyllales</taxon>
        <taxon>Chenopodiaceae</taxon>
        <taxon>Chenopodioideae</taxon>
        <taxon>Atripliceae</taxon>
        <taxon>Chenopodium</taxon>
    </lineage>
</organism>
<comment type="cofactor">
    <cofactor evidence="14">
        <name>heme b</name>
        <dbReference type="ChEBI" id="CHEBI:60344"/>
    </cofactor>
    <text evidence="14">Binds 1 heme b (iron(II)-protoporphyrin IX) group per subunit.</text>
</comment>
<dbReference type="SMR" id="A0A803M9R8"/>
<dbReference type="OMA" id="IRMAFND"/>
<evidence type="ECO:0000256" key="12">
    <source>
        <dbReference type="PIRSR" id="PIRSR600823-1"/>
    </source>
</evidence>
<dbReference type="Gene3D" id="1.10.420.10">
    <property type="entry name" value="Peroxidase, domain 2"/>
    <property type="match status" value="1"/>
</dbReference>
<dbReference type="InterPro" id="IPR019793">
    <property type="entry name" value="Peroxidases_heam-ligand_BS"/>
</dbReference>
<feature type="binding site" evidence="14">
    <location>
        <position position="252"/>
    </location>
    <ligand>
        <name>Ca(2+)</name>
        <dbReference type="ChEBI" id="CHEBI:29108"/>
        <label>2</label>
    </ligand>
</feature>
<feature type="binding site" evidence="14">
    <location>
        <position position="74"/>
    </location>
    <ligand>
        <name>Ca(2+)</name>
        <dbReference type="ChEBI" id="CHEBI:29108"/>
        <label>1</label>
    </ligand>
</feature>
<dbReference type="GO" id="GO:0042744">
    <property type="term" value="P:hydrogen peroxide catabolic process"/>
    <property type="evidence" value="ECO:0007669"/>
    <property type="project" value="InterPro"/>
</dbReference>
<evidence type="ECO:0000256" key="13">
    <source>
        <dbReference type="PIRSR" id="PIRSR600823-2"/>
    </source>
</evidence>
<feature type="binding site" evidence="14">
    <location>
        <position position="81"/>
    </location>
    <ligand>
        <name>Ca(2+)</name>
        <dbReference type="ChEBI" id="CHEBI:29108"/>
        <label>1</label>
    </ligand>
</feature>
<feature type="disulfide bond" evidence="16">
    <location>
        <begin position="207"/>
        <end position="240"/>
    </location>
</feature>
<keyword evidence="7 14" id="KW-0106">Calcium</keyword>
<name>A0A803M9R8_CHEQI</name>
<dbReference type="GO" id="GO:0140825">
    <property type="term" value="F:lactoperoxidase activity"/>
    <property type="evidence" value="ECO:0007669"/>
    <property type="project" value="UniProtKB-EC"/>
</dbReference>
<sequence>MFTSNILLCLSLCSFLALFSVSSVAVLLPTSPLTVGFYYNTCPYAEATIKGVVKSAISKDPGLGAALIRMHSHDCFVRGCDASILLDSTPGHPTEKDHFINKPSVRGFEVIDEAKLQLEAQCPQTVSCADIIAIAASESAYQLGGVSYAVQSGRRDGQHSLEKEPLDNLPSPFSNLELLKENFQRKGLSLEDMVVLSGAHSIGVSHCSSFSTRLFPSNTSDNSDEPVMDPDFARVLRSRCPKPSNNASSGADNTTIFEDIMS</sequence>
<feature type="region of interest" description="Disordered" evidence="17">
    <location>
        <begin position="239"/>
        <end position="262"/>
    </location>
</feature>
<feature type="binding site" evidence="14">
    <location>
        <position position="79"/>
    </location>
    <ligand>
        <name>Ca(2+)</name>
        <dbReference type="ChEBI" id="CHEBI:29108"/>
        <label>1</label>
    </ligand>
</feature>
<evidence type="ECO:0000256" key="6">
    <source>
        <dbReference type="ARBA" id="ARBA00022723"/>
    </source>
</evidence>
<evidence type="ECO:0000256" key="4">
    <source>
        <dbReference type="ARBA" id="ARBA00022559"/>
    </source>
</evidence>
<evidence type="ECO:0000256" key="3">
    <source>
        <dbReference type="ARBA" id="ARBA00012313"/>
    </source>
</evidence>
<evidence type="ECO:0000256" key="7">
    <source>
        <dbReference type="ARBA" id="ARBA00022837"/>
    </source>
</evidence>
<dbReference type="PANTHER" id="PTHR31235">
    <property type="entry name" value="PEROXIDASE 25-RELATED"/>
    <property type="match status" value="1"/>
</dbReference>
<keyword evidence="6 14" id="KW-0479">Metal-binding</keyword>
<accession>A0A803M9R8</accession>
<proteinExistence type="inferred from homology"/>
<feature type="binding site" evidence="14">
    <location>
        <position position="255"/>
    </location>
    <ligand>
        <name>Ca(2+)</name>
        <dbReference type="ChEBI" id="CHEBI:29108"/>
        <label>2</label>
    </ligand>
</feature>
<comment type="catalytic activity">
    <reaction evidence="1">
        <text>2 a phenolic donor + H2O2 = 2 a phenolic radical donor + 2 H2O</text>
        <dbReference type="Rhea" id="RHEA:56136"/>
        <dbReference type="ChEBI" id="CHEBI:15377"/>
        <dbReference type="ChEBI" id="CHEBI:16240"/>
        <dbReference type="ChEBI" id="CHEBI:139520"/>
        <dbReference type="ChEBI" id="CHEBI:139521"/>
        <dbReference type="EC" id="1.11.1.7"/>
    </reaction>
</comment>
<dbReference type="PROSITE" id="PS50873">
    <property type="entry name" value="PEROXIDASE_4"/>
    <property type="match status" value="1"/>
</dbReference>
<evidence type="ECO:0000256" key="16">
    <source>
        <dbReference type="PIRSR" id="PIRSR600823-5"/>
    </source>
</evidence>
<dbReference type="SUPFAM" id="SSF48113">
    <property type="entry name" value="Heme-dependent peroxidases"/>
    <property type="match status" value="1"/>
</dbReference>
<dbReference type="GO" id="GO:0020037">
    <property type="term" value="F:heme binding"/>
    <property type="evidence" value="ECO:0007669"/>
    <property type="project" value="InterPro"/>
</dbReference>
<keyword evidence="8" id="KW-0560">Oxidoreductase</keyword>
<evidence type="ECO:0000256" key="9">
    <source>
        <dbReference type="ARBA" id="ARBA00023004"/>
    </source>
</evidence>
<reference evidence="20" key="2">
    <citation type="submission" date="2021-03" db="UniProtKB">
        <authorList>
            <consortium name="EnsemblPlants"/>
        </authorList>
    </citation>
    <scope>IDENTIFICATION</scope>
</reference>
<feature type="binding site" evidence="13">
    <location>
        <position position="170"/>
    </location>
    <ligand>
        <name>substrate</name>
    </ligand>
</feature>
<keyword evidence="5" id="KW-0349">Heme</keyword>
<evidence type="ECO:0000313" key="21">
    <source>
        <dbReference type="Proteomes" id="UP000596660"/>
    </source>
</evidence>
<feature type="binding site" evidence="14">
    <location>
        <position position="95"/>
    </location>
    <ligand>
        <name>Ca(2+)</name>
        <dbReference type="ChEBI" id="CHEBI:29108"/>
        <label>1</label>
    </ligand>
</feature>
<feature type="signal peptide" evidence="18">
    <location>
        <begin position="1"/>
        <end position="25"/>
    </location>
</feature>
<dbReference type="Gramene" id="AUR62025644-RA">
    <property type="protein sequence ID" value="AUR62025644-RA:cds"/>
    <property type="gene ID" value="AUR62025644"/>
</dbReference>
<feature type="disulfide bond" evidence="16">
    <location>
        <begin position="75"/>
        <end position="80"/>
    </location>
</feature>
<evidence type="ECO:0000313" key="20">
    <source>
        <dbReference type="EnsemblPlants" id="AUR62025644-RA:cds"/>
    </source>
</evidence>
<dbReference type="InterPro" id="IPR033905">
    <property type="entry name" value="Secretory_peroxidase"/>
</dbReference>
<dbReference type="EnsemblPlants" id="AUR62025644-RA">
    <property type="protein sequence ID" value="AUR62025644-RA:cds"/>
    <property type="gene ID" value="AUR62025644"/>
</dbReference>
<feature type="domain" description="Plant heme peroxidase family profile" evidence="19">
    <location>
        <begin position="32"/>
        <end position="262"/>
    </location>
</feature>
<feature type="site" description="Transition state stabilizer" evidence="15">
    <location>
        <position position="69"/>
    </location>
</feature>
<feature type="chain" id="PRO_5031316620" description="peroxidase" evidence="18">
    <location>
        <begin position="26"/>
        <end position="262"/>
    </location>
</feature>
<dbReference type="GO" id="GO:0046872">
    <property type="term" value="F:metal ion binding"/>
    <property type="evidence" value="ECO:0007669"/>
    <property type="project" value="UniProtKB-KW"/>
</dbReference>
<keyword evidence="21" id="KW-1185">Reference proteome</keyword>
<dbReference type="PRINTS" id="PR00461">
    <property type="entry name" value="PLPEROXIDASE"/>
</dbReference>
<dbReference type="CDD" id="cd00693">
    <property type="entry name" value="secretory_peroxidase"/>
    <property type="match status" value="1"/>
</dbReference>
<comment type="cofactor">
    <cofactor evidence="14">
        <name>Ca(2+)</name>
        <dbReference type="ChEBI" id="CHEBI:29108"/>
    </cofactor>
    <text evidence="14">Binds 2 calcium ions per subunit.</text>
</comment>
<reference evidence="20" key="1">
    <citation type="journal article" date="2017" name="Nature">
        <title>The genome of Chenopodium quinoa.</title>
        <authorList>
            <person name="Jarvis D.E."/>
            <person name="Ho Y.S."/>
            <person name="Lightfoot D.J."/>
            <person name="Schmoeckel S.M."/>
            <person name="Li B."/>
            <person name="Borm T.J.A."/>
            <person name="Ohyanagi H."/>
            <person name="Mineta K."/>
            <person name="Michell C.T."/>
            <person name="Saber N."/>
            <person name="Kharbatia N.M."/>
            <person name="Rupper R.R."/>
            <person name="Sharp A.R."/>
            <person name="Dally N."/>
            <person name="Boughton B.A."/>
            <person name="Woo Y.H."/>
            <person name="Gao G."/>
            <person name="Schijlen E.G.W.M."/>
            <person name="Guo X."/>
            <person name="Momin A.A."/>
            <person name="Negrao S."/>
            <person name="Al-Babili S."/>
            <person name="Gehring C."/>
            <person name="Roessner U."/>
            <person name="Jung C."/>
            <person name="Murphy K."/>
            <person name="Arold S.T."/>
            <person name="Gojobori T."/>
            <person name="van der Linden C.G."/>
            <person name="van Loo E.N."/>
            <person name="Jellen E.N."/>
            <person name="Maughan P.J."/>
            <person name="Tester M."/>
        </authorList>
    </citation>
    <scope>NUCLEOTIDE SEQUENCE [LARGE SCALE GENOMIC DNA]</scope>
    <source>
        <strain evidence="20">cv. PI 614886</strain>
    </source>
</reference>
<dbReference type="GO" id="GO:0006979">
    <property type="term" value="P:response to oxidative stress"/>
    <property type="evidence" value="ECO:0007669"/>
    <property type="project" value="InterPro"/>
</dbReference>
<evidence type="ECO:0000256" key="15">
    <source>
        <dbReference type="PIRSR" id="PIRSR600823-4"/>
    </source>
</evidence>
<keyword evidence="11" id="KW-0325">Glycoprotein</keyword>
<evidence type="ECO:0000256" key="14">
    <source>
        <dbReference type="PIRSR" id="PIRSR600823-3"/>
    </source>
</evidence>
<evidence type="ECO:0000256" key="18">
    <source>
        <dbReference type="SAM" id="SignalP"/>
    </source>
</evidence>
<evidence type="ECO:0000256" key="5">
    <source>
        <dbReference type="ARBA" id="ARBA00022617"/>
    </source>
</evidence>
<dbReference type="Pfam" id="PF00141">
    <property type="entry name" value="peroxidase"/>
    <property type="match status" value="1"/>
</dbReference>
<feature type="disulfide bond" evidence="16">
    <location>
        <begin position="42"/>
        <end position="122"/>
    </location>
</feature>
<dbReference type="AlphaFoldDB" id="A0A803M9R8"/>
<feature type="binding site" evidence="14">
    <location>
        <position position="77"/>
    </location>
    <ligand>
        <name>Ca(2+)</name>
        <dbReference type="ChEBI" id="CHEBI:29108"/>
        <label>1</label>
    </ligand>
</feature>
<dbReference type="EC" id="1.11.1.7" evidence="3"/>
<evidence type="ECO:0000256" key="1">
    <source>
        <dbReference type="ARBA" id="ARBA00000189"/>
    </source>
</evidence>
<evidence type="ECO:0000256" key="10">
    <source>
        <dbReference type="ARBA" id="ARBA00023157"/>
    </source>
</evidence>
<dbReference type="InterPro" id="IPR002016">
    <property type="entry name" value="Haem_peroxidase"/>
</dbReference>
<keyword evidence="10 16" id="KW-1015">Disulfide bond</keyword>
<evidence type="ECO:0000256" key="2">
    <source>
        <dbReference type="ARBA" id="ARBA00006873"/>
    </source>
</evidence>
<evidence type="ECO:0000259" key="19">
    <source>
        <dbReference type="PROSITE" id="PS50873"/>
    </source>
</evidence>
<evidence type="ECO:0000256" key="8">
    <source>
        <dbReference type="ARBA" id="ARBA00023002"/>
    </source>
</evidence>
<feature type="compositionally biased region" description="Polar residues" evidence="17">
    <location>
        <begin position="243"/>
        <end position="256"/>
    </location>
</feature>
<dbReference type="FunFam" id="1.10.520.10:FF:000009">
    <property type="entry name" value="Peroxidase"/>
    <property type="match status" value="1"/>
</dbReference>
<feature type="binding site" evidence="14">
    <location>
        <position position="83"/>
    </location>
    <ligand>
        <name>Ca(2+)</name>
        <dbReference type="ChEBI" id="CHEBI:29108"/>
        <label>1</label>
    </ligand>
</feature>
<evidence type="ECO:0000256" key="11">
    <source>
        <dbReference type="ARBA" id="ARBA00023180"/>
    </source>
</evidence>
<feature type="active site" description="Proton acceptor" evidence="12">
    <location>
        <position position="73"/>
    </location>
</feature>
<keyword evidence="18" id="KW-0732">Signal</keyword>